<dbReference type="PIRSF" id="PIRSF000039">
    <property type="entry name" value="Phenol_monooxy_K"/>
    <property type="match status" value="1"/>
</dbReference>
<evidence type="ECO:0000313" key="2">
    <source>
        <dbReference type="Proteomes" id="UP001365405"/>
    </source>
</evidence>
<accession>A0ABU9CDZ9</accession>
<dbReference type="RefSeq" id="WP_341408388.1">
    <property type="nucleotide sequence ID" value="NZ_JBBUTH010000001.1"/>
</dbReference>
<gene>
    <name evidence="1" type="ORF">AACH10_00505</name>
</gene>
<dbReference type="InterPro" id="IPR010353">
    <property type="entry name" value="DmpK"/>
</dbReference>
<dbReference type="EMBL" id="JBBUTH010000001">
    <property type="protein sequence ID" value="MEK8048712.1"/>
    <property type="molecule type" value="Genomic_DNA"/>
</dbReference>
<reference evidence="1 2" key="1">
    <citation type="submission" date="2024-04" db="EMBL/GenBank/DDBJ databases">
        <title>Novel species of the genus Ideonella isolated from streams.</title>
        <authorList>
            <person name="Lu H."/>
        </authorList>
    </citation>
    <scope>NUCLEOTIDE SEQUENCE [LARGE SCALE GENOMIC DNA]</scope>
    <source>
        <strain evidence="1 2">DXS22W</strain>
    </source>
</reference>
<dbReference type="Pfam" id="PF06099">
    <property type="entry name" value="Phenol_hyd_sub"/>
    <property type="match status" value="1"/>
</dbReference>
<protein>
    <submittedName>
        <fullName evidence="1">Phenol hydroxylase subunit</fullName>
    </submittedName>
</protein>
<dbReference type="Proteomes" id="UP001365405">
    <property type="component" value="Unassembled WGS sequence"/>
</dbReference>
<name>A0ABU9CDZ9_9BURK</name>
<evidence type="ECO:0000313" key="1">
    <source>
        <dbReference type="EMBL" id="MEK8048712.1"/>
    </source>
</evidence>
<organism evidence="1 2">
    <name type="scientific">Pseudaquabacterium inlustre</name>
    <dbReference type="NCBI Taxonomy" id="2984192"/>
    <lineage>
        <taxon>Bacteria</taxon>
        <taxon>Pseudomonadati</taxon>
        <taxon>Pseudomonadota</taxon>
        <taxon>Betaproteobacteria</taxon>
        <taxon>Burkholderiales</taxon>
        <taxon>Sphaerotilaceae</taxon>
        <taxon>Pseudaquabacterium</taxon>
    </lineage>
</organism>
<keyword evidence="2" id="KW-1185">Reference proteome</keyword>
<comment type="caution">
    <text evidence="1">The sequence shown here is derived from an EMBL/GenBank/DDBJ whole genome shotgun (WGS) entry which is preliminary data.</text>
</comment>
<sequence length="86" mass="9677">MPVFDLPRPAPHTLCWVRVTRERPDGFVEFDFAIGSPDLAVDLILPRPAFEAFCAEHQVRLIDDAQAATLAAEQAKWRYGRPGLTE</sequence>
<proteinExistence type="predicted"/>